<dbReference type="Gene3D" id="2.130.10.30">
    <property type="entry name" value="Regulator of chromosome condensation 1/beta-lactamase-inhibitor protein II"/>
    <property type="match status" value="2"/>
</dbReference>
<keyword evidence="12 23" id="KW-0547">Nucleotide-binding</keyword>
<feature type="repeat" description="RCC1" evidence="22">
    <location>
        <begin position="403"/>
        <end position="454"/>
    </location>
</feature>
<dbReference type="PROSITE" id="PS00107">
    <property type="entry name" value="PROTEIN_KINASE_ATP"/>
    <property type="match status" value="1"/>
</dbReference>
<evidence type="ECO:0000256" key="5">
    <source>
        <dbReference type="ARBA" id="ARBA00012513"/>
    </source>
</evidence>
<evidence type="ECO:0000313" key="25">
    <source>
        <dbReference type="Ensembl" id="ENSSTUP00000108964.1"/>
    </source>
</evidence>
<dbReference type="PROSITE" id="PS50012">
    <property type="entry name" value="RCC1_3"/>
    <property type="match status" value="5"/>
</dbReference>
<keyword evidence="8" id="KW-0597">Phosphoprotein</keyword>
<proteinExistence type="inferred from homology"/>
<evidence type="ECO:0000256" key="23">
    <source>
        <dbReference type="PROSITE-ProRule" id="PRU10141"/>
    </source>
</evidence>
<dbReference type="InterPro" id="IPR011009">
    <property type="entry name" value="Kinase-like_dom_sf"/>
</dbReference>
<feature type="repeat" description="RCC1" evidence="22">
    <location>
        <begin position="507"/>
        <end position="572"/>
    </location>
</feature>
<accession>A0A674EM69</accession>
<evidence type="ECO:0000256" key="6">
    <source>
        <dbReference type="ARBA" id="ARBA00022490"/>
    </source>
</evidence>
<keyword evidence="15" id="KW-0460">Magnesium</keyword>
<evidence type="ECO:0000256" key="21">
    <source>
        <dbReference type="ARBA" id="ARBA00082686"/>
    </source>
</evidence>
<evidence type="ECO:0000259" key="24">
    <source>
        <dbReference type="PROSITE" id="PS50011"/>
    </source>
</evidence>
<keyword evidence="7" id="KW-0723">Serine/threonine-protein kinase</keyword>
<evidence type="ECO:0000256" key="19">
    <source>
        <dbReference type="ARBA" id="ARBA00048679"/>
    </source>
</evidence>
<reference evidence="25" key="2">
    <citation type="submission" date="2025-09" db="UniProtKB">
        <authorList>
            <consortium name="Ensembl"/>
        </authorList>
    </citation>
    <scope>IDENTIFICATION</scope>
</reference>
<comment type="subcellular location">
    <subcellularLocation>
        <location evidence="3">Cytoplasm</location>
        <location evidence="3">Cytoskeleton</location>
        <location evidence="3">Cilium axoneme</location>
    </subcellularLocation>
    <subcellularLocation>
        <location evidence="2">Cytoplasm</location>
        <location evidence="2">Cytoskeleton</location>
        <location evidence="2">Microtubule organizing center</location>
        <location evidence="2">Centrosome</location>
    </subcellularLocation>
</comment>
<evidence type="ECO:0000256" key="9">
    <source>
        <dbReference type="ARBA" id="ARBA00022679"/>
    </source>
</evidence>
<keyword evidence="11" id="KW-0677">Repeat</keyword>
<dbReference type="InterPro" id="IPR044120">
    <property type="entry name" value="STKc_Nek8"/>
</dbReference>
<evidence type="ECO:0000256" key="13">
    <source>
        <dbReference type="ARBA" id="ARBA00022777"/>
    </source>
</evidence>
<gene>
    <name evidence="25" type="primary">NEK8</name>
    <name evidence="25" type="synonym">nek8</name>
</gene>
<name>A0A674EM69_SALTR</name>
<protein>
    <recommendedName>
        <fullName evidence="20">Serine/threonine-protein kinase Nek8</fullName>
        <ecNumber evidence="5">2.7.11.1</ecNumber>
    </recommendedName>
    <alternativeName>
        <fullName evidence="21">Never in mitosis A-related kinase 8</fullName>
    </alternativeName>
</protein>
<evidence type="ECO:0000256" key="14">
    <source>
        <dbReference type="ARBA" id="ARBA00022840"/>
    </source>
</evidence>
<comment type="catalytic activity">
    <reaction evidence="19">
        <text>L-seryl-[protein] + ATP = O-phospho-L-seryl-[protein] + ADP + H(+)</text>
        <dbReference type="Rhea" id="RHEA:17989"/>
        <dbReference type="Rhea" id="RHEA-COMP:9863"/>
        <dbReference type="Rhea" id="RHEA-COMP:11604"/>
        <dbReference type="ChEBI" id="CHEBI:15378"/>
        <dbReference type="ChEBI" id="CHEBI:29999"/>
        <dbReference type="ChEBI" id="CHEBI:30616"/>
        <dbReference type="ChEBI" id="CHEBI:83421"/>
        <dbReference type="ChEBI" id="CHEBI:456216"/>
        <dbReference type="EC" id="2.7.11.1"/>
    </reaction>
</comment>
<keyword evidence="14 23" id="KW-0067">ATP-binding</keyword>
<dbReference type="GO" id="GO:0009887">
    <property type="term" value="P:animal organ morphogenesis"/>
    <property type="evidence" value="ECO:0007669"/>
    <property type="project" value="TreeGrafter"/>
</dbReference>
<dbReference type="PANTHER" id="PTHR44535:SF4">
    <property type="entry name" value="SERINE_THREONINE-PROTEIN KINASE NEK8"/>
    <property type="match status" value="1"/>
</dbReference>
<evidence type="ECO:0000256" key="18">
    <source>
        <dbReference type="ARBA" id="ARBA00047899"/>
    </source>
</evidence>
<dbReference type="Gene3D" id="1.10.510.10">
    <property type="entry name" value="Transferase(Phosphotransferase) domain 1"/>
    <property type="match status" value="1"/>
</dbReference>
<dbReference type="InterPro" id="IPR058923">
    <property type="entry name" value="RCC1-like_dom"/>
</dbReference>
<feature type="repeat" description="RCC1" evidence="22">
    <location>
        <begin position="573"/>
        <end position="622"/>
    </location>
</feature>
<dbReference type="EC" id="2.7.11.1" evidence="5"/>
<evidence type="ECO:0000256" key="17">
    <source>
        <dbReference type="ARBA" id="ARBA00023273"/>
    </source>
</evidence>
<evidence type="ECO:0000256" key="15">
    <source>
        <dbReference type="ARBA" id="ARBA00022842"/>
    </source>
</evidence>
<dbReference type="InterPro" id="IPR051997">
    <property type="entry name" value="STK_NEK"/>
</dbReference>
<dbReference type="InterPro" id="IPR000719">
    <property type="entry name" value="Prot_kinase_dom"/>
</dbReference>
<dbReference type="AlphaFoldDB" id="A0A674EM69"/>
<comment type="cofactor">
    <cofactor evidence="1">
        <name>Mg(2+)</name>
        <dbReference type="ChEBI" id="CHEBI:18420"/>
    </cofactor>
</comment>
<evidence type="ECO:0000256" key="1">
    <source>
        <dbReference type="ARBA" id="ARBA00001946"/>
    </source>
</evidence>
<feature type="repeat" description="RCC1" evidence="22">
    <location>
        <begin position="455"/>
        <end position="506"/>
    </location>
</feature>
<dbReference type="PROSITE" id="PS50011">
    <property type="entry name" value="PROTEIN_KINASE_DOM"/>
    <property type="match status" value="1"/>
</dbReference>
<dbReference type="GO" id="GO:0005524">
    <property type="term" value="F:ATP binding"/>
    <property type="evidence" value="ECO:0007669"/>
    <property type="project" value="UniProtKB-UniRule"/>
</dbReference>
<keyword evidence="10" id="KW-0479">Metal-binding</keyword>
<evidence type="ECO:0000256" key="16">
    <source>
        <dbReference type="ARBA" id="ARBA00023212"/>
    </source>
</evidence>
<evidence type="ECO:0000256" key="2">
    <source>
        <dbReference type="ARBA" id="ARBA00004300"/>
    </source>
</evidence>
<evidence type="ECO:0000256" key="11">
    <source>
        <dbReference type="ARBA" id="ARBA00022737"/>
    </source>
</evidence>
<dbReference type="PRINTS" id="PR00633">
    <property type="entry name" value="RCCNDNSATION"/>
</dbReference>
<feature type="repeat" description="RCC1" evidence="22">
    <location>
        <begin position="623"/>
        <end position="675"/>
    </location>
</feature>
<comment type="catalytic activity">
    <reaction evidence="18">
        <text>L-threonyl-[protein] + ATP = O-phospho-L-threonyl-[protein] + ADP + H(+)</text>
        <dbReference type="Rhea" id="RHEA:46608"/>
        <dbReference type="Rhea" id="RHEA-COMP:11060"/>
        <dbReference type="Rhea" id="RHEA-COMP:11605"/>
        <dbReference type="ChEBI" id="CHEBI:15378"/>
        <dbReference type="ChEBI" id="CHEBI:30013"/>
        <dbReference type="ChEBI" id="CHEBI:30616"/>
        <dbReference type="ChEBI" id="CHEBI:61977"/>
        <dbReference type="ChEBI" id="CHEBI:456216"/>
        <dbReference type="EC" id="2.7.11.1"/>
    </reaction>
</comment>
<evidence type="ECO:0000256" key="20">
    <source>
        <dbReference type="ARBA" id="ARBA00067737"/>
    </source>
</evidence>
<dbReference type="GO" id="GO:0005813">
    <property type="term" value="C:centrosome"/>
    <property type="evidence" value="ECO:0007669"/>
    <property type="project" value="UniProtKB-SubCell"/>
</dbReference>
<dbReference type="GO" id="GO:0005930">
    <property type="term" value="C:axoneme"/>
    <property type="evidence" value="ECO:0007669"/>
    <property type="project" value="UniProtKB-SubCell"/>
</dbReference>
<keyword evidence="9" id="KW-0808">Transferase</keyword>
<dbReference type="InterPro" id="IPR000408">
    <property type="entry name" value="Reg_chr_condens"/>
</dbReference>
<dbReference type="SMART" id="SM00220">
    <property type="entry name" value="S_TKc"/>
    <property type="match status" value="1"/>
</dbReference>
<dbReference type="Pfam" id="PF00069">
    <property type="entry name" value="Pkinase"/>
    <property type="match status" value="1"/>
</dbReference>
<evidence type="ECO:0000256" key="8">
    <source>
        <dbReference type="ARBA" id="ARBA00022553"/>
    </source>
</evidence>
<dbReference type="CDD" id="cd08220">
    <property type="entry name" value="STKc_Nek8"/>
    <property type="match status" value="1"/>
</dbReference>
<evidence type="ECO:0000256" key="10">
    <source>
        <dbReference type="ARBA" id="ARBA00022723"/>
    </source>
</evidence>
<evidence type="ECO:0000256" key="7">
    <source>
        <dbReference type="ARBA" id="ARBA00022527"/>
    </source>
</evidence>
<reference evidence="25" key="1">
    <citation type="submission" date="2025-08" db="UniProtKB">
        <authorList>
            <consortium name="Ensembl"/>
        </authorList>
    </citation>
    <scope>IDENTIFICATION</scope>
</reference>
<evidence type="ECO:0000256" key="4">
    <source>
        <dbReference type="ARBA" id="ARBA00010886"/>
    </source>
</evidence>
<dbReference type="Pfam" id="PF25390">
    <property type="entry name" value="WD40_RLD"/>
    <property type="match status" value="1"/>
</dbReference>
<keyword evidence="13" id="KW-0418">Kinase</keyword>
<dbReference type="FunFam" id="3.30.200.20:FF:000243">
    <property type="entry name" value="serine/threonine-protein kinase Nek8"/>
    <property type="match status" value="1"/>
</dbReference>
<dbReference type="InterPro" id="IPR017441">
    <property type="entry name" value="Protein_kinase_ATP_BS"/>
</dbReference>
<dbReference type="GO" id="GO:0046872">
    <property type="term" value="F:metal ion binding"/>
    <property type="evidence" value="ECO:0007669"/>
    <property type="project" value="UniProtKB-KW"/>
</dbReference>
<evidence type="ECO:0000256" key="22">
    <source>
        <dbReference type="PROSITE-ProRule" id="PRU00235"/>
    </source>
</evidence>
<dbReference type="InterPro" id="IPR009091">
    <property type="entry name" value="RCC1/BLIP-II"/>
</dbReference>
<evidence type="ECO:0000256" key="3">
    <source>
        <dbReference type="ARBA" id="ARBA00004430"/>
    </source>
</evidence>
<dbReference type="SUPFAM" id="SSF50985">
    <property type="entry name" value="RCC1/BLIP-II"/>
    <property type="match status" value="1"/>
</dbReference>
<feature type="binding site" evidence="23">
    <location>
        <position position="33"/>
    </location>
    <ligand>
        <name>ATP</name>
        <dbReference type="ChEBI" id="CHEBI:30616"/>
    </ligand>
</feature>
<dbReference type="Gene3D" id="3.30.200.20">
    <property type="entry name" value="Phosphorylase Kinase, domain 1"/>
    <property type="match status" value="1"/>
</dbReference>
<organism evidence="25 26">
    <name type="scientific">Salmo trutta</name>
    <name type="common">Brown trout</name>
    <dbReference type="NCBI Taxonomy" id="8032"/>
    <lineage>
        <taxon>Eukaryota</taxon>
        <taxon>Metazoa</taxon>
        <taxon>Chordata</taxon>
        <taxon>Craniata</taxon>
        <taxon>Vertebrata</taxon>
        <taxon>Euteleostomi</taxon>
        <taxon>Actinopterygii</taxon>
        <taxon>Neopterygii</taxon>
        <taxon>Teleostei</taxon>
        <taxon>Protacanthopterygii</taxon>
        <taxon>Salmoniformes</taxon>
        <taxon>Salmonidae</taxon>
        <taxon>Salmoninae</taxon>
        <taxon>Salmo</taxon>
    </lineage>
</organism>
<dbReference type="Proteomes" id="UP000472277">
    <property type="component" value="Chromosome 26"/>
</dbReference>
<keyword evidence="17" id="KW-0966">Cell projection</keyword>
<keyword evidence="6" id="KW-0963">Cytoplasm</keyword>
<dbReference type="GeneTree" id="ENSGT00940000159297"/>
<keyword evidence="26" id="KW-1185">Reference proteome</keyword>
<dbReference type="FunFam" id="2.130.10.30:FF:000017">
    <property type="entry name" value="Serine/threonine-protein kinase Nek8"/>
    <property type="match status" value="1"/>
</dbReference>
<dbReference type="PANTHER" id="PTHR44535">
    <property type="entry name" value="PROTEIN CBG16200"/>
    <property type="match status" value="1"/>
</dbReference>
<evidence type="ECO:0000256" key="12">
    <source>
        <dbReference type="ARBA" id="ARBA00022741"/>
    </source>
</evidence>
<comment type="similarity">
    <text evidence="4">Belongs to the protein kinase superfamily. NEK Ser/Thr protein kinase family. NIMA subfamily.</text>
</comment>
<dbReference type="FunFam" id="2.130.10.30:FF:000032">
    <property type="entry name" value="Serine/threonine-protein kinase Nek8"/>
    <property type="match status" value="1"/>
</dbReference>
<dbReference type="FunFam" id="1.10.510.10:FF:000262">
    <property type="entry name" value="Serine/threonine-protein kinase Nek8"/>
    <property type="match status" value="1"/>
</dbReference>
<dbReference type="Ensembl" id="ENSSTUT00000116701.1">
    <property type="protein sequence ID" value="ENSSTUP00000108964.1"/>
    <property type="gene ID" value="ENSSTUG00000048375.1"/>
</dbReference>
<dbReference type="InterPro" id="IPR008271">
    <property type="entry name" value="Ser/Thr_kinase_AS"/>
</dbReference>
<evidence type="ECO:0000313" key="26">
    <source>
        <dbReference type="Proteomes" id="UP000472277"/>
    </source>
</evidence>
<dbReference type="SUPFAM" id="SSF56112">
    <property type="entry name" value="Protein kinase-like (PK-like)"/>
    <property type="match status" value="1"/>
</dbReference>
<dbReference type="PROSITE" id="PS00108">
    <property type="entry name" value="PROTEIN_KINASE_ST"/>
    <property type="match status" value="1"/>
</dbReference>
<keyword evidence="16" id="KW-0206">Cytoskeleton</keyword>
<sequence>MEKYEKIKVVGRGAFGIVHLCRRRSDGAFVILKEIPVEQMSRDERLAAQNECQVLKLLNHPNIIEYYENFLEDKALMIAMEYAPGGTLADYIQKRCNSLLDEDTILHFFVQILLALYHVHNKLILHRDLKTQNILLDKHQMIVKIGDFGISKILVSKSKAYTVVGTPCYISPELCEGKPYNQKSDIWALGCVLYELASLKRAFEAANLPALVLKIMSGTFAPISDRYSTELRQLIMNMLNLDPSKRPQLNEIMAHPVCIRPLLNLYTDIGNVKMRSSVIINTFGIMFCPVLDGRMGTGKLHSFPLSSVYTWGSGISAPLRLPMLNTEVLQVALGRTQKMGVTKSGRLITWEAPSVGSGEPTLPGAVEQMQPQFISRFLEGQSGVTIKSVSCGDLFTTCMTDRGIIMTFGSGSNGCLGHGNFNDVTQPKIVEALLGYELVQVSCGASHVLAVTNDREVFSWGRGDNGRLGLGTQDSHNSPQQVCVPGKFEAHRVLCGVDCSMVISTQNSILACGSNRFNKLGLDKIIAAEEPAPCDQIEEVYLFSPVQSAPLNVDKVVYIDIGTAHSVAVTEKSQCFTFGSNQHGQLGCSSRRTSRVPYPVPGLQGITMAACGDAFTLAIGSEGEVYTWGKGARGRLGRKEEDSGIPKAVQLDESHPFTVTSVACCHGNTLLAVKRNILPITFLSKKIM</sequence>
<dbReference type="GO" id="GO:0004674">
    <property type="term" value="F:protein serine/threonine kinase activity"/>
    <property type="evidence" value="ECO:0007669"/>
    <property type="project" value="UniProtKB-KW"/>
</dbReference>
<feature type="domain" description="Protein kinase" evidence="24">
    <location>
        <begin position="4"/>
        <end position="258"/>
    </location>
</feature>